<evidence type="ECO:0000256" key="3">
    <source>
        <dbReference type="ARBA" id="ARBA00022729"/>
    </source>
</evidence>
<accession>A0A0C4WKS9</accession>
<dbReference type="Pfam" id="PF03573">
    <property type="entry name" value="OprD"/>
    <property type="match status" value="1"/>
</dbReference>
<dbReference type="STRING" id="1328314.Achr_12110"/>
<evidence type="ECO:0000256" key="4">
    <source>
        <dbReference type="SAM" id="SignalP"/>
    </source>
</evidence>
<dbReference type="PANTHER" id="PTHR34596:SF2">
    <property type="entry name" value="CHITOPORIN"/>
    <property type="match status" value="1"/>
</dbReference>
<proteinExistence type="inferred from homology"/>
<dbReference type="InterPro" id="IPR005318">
    <property type="entry name" value="OM_porin_bac"/>
</dbReference>
<evidence type="ECO:0000313" key="5">
    <source>
        <dbReference type="EMBL" id="AJE20691.1"/>
    </source>
</evidence>
<feature type="signal peptide" evidence="4">
    <location>
        <begin position="1"/>
        <end position="31"/>
    </location>
</feature>
<dbReference type="EMBL" id="CP010415">
    <property type="protein sequence ID" value="AJE20691.1"/>
    <property type="molecule type" value="Genomic_DNA"/>
</dbReference>
<keyword evidence="2" id="KW-0813">Transport</keyword>
<evidence type="ECO:0000313" key="6">
    <source>
        <dbReference type="Proteomes" id="UP000068210"/>
    </source>
</evidence>
<protein>
    <submittedName>
        <fullName evidence="5">Outer membrane porin, OprD family</fullName>
    </submittedName>
</protein>
<dbReference type="GO" id="GO:0015288">
    <property type="term" value="F:porin activity"/>
    <property type="evidence" value="ECO:0007669"/>
    <property type="project" value="TreeGrafter"/>
</dbReference>
<feature type="chain" id="PRO_5002185010" evidence="4">
    <location>
        <begin position="32"/>
        <end position="421"/>
    </location>
</feature>
<dbReference type="KEGG" id="acx:Achr_12110"/>
<dbReference type="HOGENOM" id="CLU_042378_2_1_6"/>
<keyword evidence="6" id="KW-1185">Reference proteome</keyword>
<organism evidence="5 6">
    <name type="scientific">Azotobacter chroococcum NCIMB 8003</name>
    <dbReference type="NCBI Taxonomy" id="1328314"/>
    <lineage>
        <taxon>Bacteria</taxon>
        <taxon>Pseudomonadati</taxon>
        <taxon>Pseudomonadota</taxon>
        <taxon>Gammaproteobacteria</taxon>
        <taxon>Pseudomonadales</taxon>
        <taxon>Pseudomonadaceae</taxon>
        <taxon>Azotobacter</taxon>
    </lineage>
</organism>
<dbReference type="PANTHER" id="PTHR34596">
    <property type="entry name" value="CHITOPORIN"/>
    <property type="match status" value="1"/>
</dbReference>
<evidence type="ECO:0000256" key="2">
    <source>
        <dbReference type="ARBA" id="ARBA00022448"/>
    </source>
</evidence>
<dbReference type="GO" id="GO:0016020">
    <property type="term" value="C:membrane"/>
    <property type="evidence" value="ECO:0007669"/>
    <property type="project" value="InterPro"/>
</dbReference>
<keyword evidence="3 4" id="KW-0732">Signal</keyword>
<name>A0A0C4WKS9_9GAMM</name>
<evidence type="ECO:0000256" key="1">
    <source>
        <dbReference type="ARBA" id="ARBA00009075"/>
    </source>
</evidence>
<sequence>MRVTSVRLVKPCRIALPFAIAASLSSGPLHAAFFEDAKGTLNLRNYYLNRDYDHGATRGKAEEWTQSFILNVQSGFTEGPVGFGIDLLGLWSVKLDGGKGTSGTQLLPAGKDGDPADDFGRFGVAFKARYSDTEIKVGEWNPVLPILSSDDGRGLTQTFQGGMLTSKEIKNVTIYAGQMRETSPRNDASMQDMSIDGISGGSSDRFNFGGVEYTFNDGRTMLSAWFAQLEDLYKQRYFEIRHTQPLGDKTSLNAKLGLFDGEEDGQALAGDLDNKTFFGRFALKTGSNTFTFAYQKLTGKDRWLQVNGTSADPLPNDVYAGPYNNPKEESWQIRHDYDFASLGIPGMTFMSRYIDGRNVHRNGVTNGETWSRENELAYVVQSGSLKNLSVKLRNSTKRANWGTNTSWNENRIIVNYPISLF</sequence>
<dbReference type="RefSeq" id="WP_039802761.1">
    <property type="nucleotide sequence ID" value="NZ_CP010415.1"/>
</dbReference>
<reference evidence="5 6" key="1">
    <citation type="journal article" date="2015" name="PLoS ONE">
        <title>Azotobacter Genomes: The Genome of Azotobacter chroococcum NCIMB 8003 (ATCC 4412).</title>
        <authorList>
            <person name="Robson R.L."/>
            <person name="Jones R."/>
            <person name="Robson R.M."/>
            <person name="Schwartz A."/>
            <person name="Richardson T.H."/>
        </authorList>
    </citation>
    <scope>NUCLEOTIDE SEQUENCE [LARGE SCALE GENOMIC DNA]</scope>
    <source>
        <strain evidence="5 6">NCIMB 8003</strain>
    </source>
</reference>
<gene>
    <name evidence="5" type="ORF">Achr_12110</name>
</gene>
<dbReference type="Proteomes" id="UP000068210">
    <property type="component" value="Chromosome"/>
</dbReference>
<dbReference type="Gene3D" id="2.40.160.10">
    <property type="entry name" value="Porin"/>
    <property type="match status" value="1"/>
</dbReference>
<comment type="similarity">
    <text evidence="1">Belongs to the outer membrane porin (Opr) (TC 1.B.25) family.</text>
</comment>
<dbReference type="AlphaFoldDB" id="A0A0C4WKS9"/>
<dbReference type="InterPro" id="IPR023614">
    <property type="entry name" value="Porin_dom_sf"/>
</dbReference>